<sequence length="120" mass="13456">MPNSRPCHTHALKLAKLLHTRGFFITFVNTEFNHNRLLRFRGPDSLKGLHDFRFETIPDGLPPFHCDATQDIPALCESTSKNCMVPFRDLIVRINSTAGVPKISCILSDGLMSFTLDAAE</sequence>
<dbReference type="GO" id="GO:0080043">
    <property type="term" value="F:quercetin 3-O-glucosyltransferase activity"/>
    <property type="evidence" value="ECO:0007669"/>
    <property type="project" value="TreeGrafter"/>
</dbReference>
<dbReference type="Gene3D" id="3.40.50.2000">
    <property type="entry name" value="Glycogen Phosphorylase B"/>
    <property type="match status" value="1"/>
</dbReference>
<proteinExistence type="inferred from homology"/>
<dbReference type="SUPFAM" id="SSF53756">
    <property type="entry name" value="UDP-Glycosyltransferase/glycogen phosphorylase"/>
    <property type="match status" value="1"/>
</dbReference>
<protein>
    <submittedName>
        <fullName evidence="2">7-deoxyloganetin glucosyltransferase-like protein</fullName>
    </submittedName>
</protein>
<dbReference type="Proteomes" id="UP000283530">
    <property type="component" value="Unassembled WGS sequence"/>
</dbReference>
<evidence type="ECO:0000313" key="3">
    <source>
        <dbReference type="Proteomes" id="UP000283530"/>
    </source>
</evidence>
<keyword evidence="2" id="KW-0808">Transferase</keyword>
<accession>A0A443NL51</accession>
<evidence type="ECO:0000313" key="2">
    <source>
        <dbReference type="EMBL" id="RWR79282.1"/>
    </source>
</evidence>
<reference evidence="2 3" key="1">
    <citation type="journal article" date="2019" name="Nat. Plants">
        <title>Stout camphor tree genome fills gaps in understanding of flowering plant genome evolution.</title>
        <authorList>
            <person name="Chaw S.M."/>
            <person name="Liu Y.C."/>
            <person name="Wu Y.W."/>
            <person name="Wang H.Y."/>
            <person name="Lin C.I."/>
            <person name="Wu C.S."/>
            <person name="Ke H.M."/>
            <person name="Chang L.Y."/>
            <person name="Hsu C.Y."/>
            <person name="Yang H.T."/>
            <person name="Sudianto E."/>
            <person name="Hsu M.H."/>
            <person name="Wu K.P."/>
            <person name="Wang L.N."/>
            <person name="Leebens-Mack J.H."/>
            <person name="Tsai I.J."/>
        </authorList>
    </citation>
    <scope>NUCLEOTIDE SEQUENCE [LARGE SCALE GENOMIC DNA]</scope>
    <source>
        <strain evidence="3">cv. Chaw 1501</strain>
        <tissue evidence="2">Young leaves</tissue>
    </source>
</reference>
<evidence type="ECO:0000256" key="1">
    <source>
        <dbReference type="ARBA" id="ARBA00009995"/>
    </source>
</evidence>
<dbReference type="PANTHER" id="PTHR11926:SF774">
    <property type="entry name" value="UDP-GLYCOSYLTRANSFERASE 85A1-RELATED"/>
    <property type="match status" value="1"/>
</dbReference>
<name>A0A443NL51_9MAGN</name>
<comment type="caution">
    <text evidence="2">The sequence shown here is derived from an EMBL/GenBank/DDBJ whole genome shotgun (WGS) entry which is preliminary data.</text>
</comment>
<dbReference type="GO" id="GO:0080044">
    <property type="term" value="F:quercetin 7-O-glucosyltransferase activity"/>
    <property type="evidence" value="ECO:0007669"/>
    <property type="project" value="TreeGrafter"/>
</dbReference>
<dbReference type="PANTHER" id="PTHR11926">
    <property type="entry name" value="GLUCOSYL/GLUCURONOSYL TRANSFERASES"/>
    <property type="match status" value="1"/>
</dbReference>
<dbReference type="AlphaFoldDB" id="A0A443NL51"/>
<dbReference type="OrthoDB" id="5835829at2759"/>
<organism evidence="2 3">
    <name type="scientific">Cinnamomum micranthum f. kanehirae</name>
    <dbReference type="NCBI Taxonomy" id="337451"/>
    <lineage>
        <taxon>Eukaryota</taxon>
        <taxon>Viridiplantae</taxon>
        <taxon>Streptophyta</taxon>
        <taxon>Embryophyta</taxon>
        <taxon>Tracheophyta</taxon>
        <taxon>Spermatophyta</taxon>
        <taxon>Magnoliopsida</taxon>
        <taxon>Magnoliidae</taxon>
        <taxon>Laurales</taxon>
        <taxon>Lauraceae</taxon>
        <taxon>Cinnamomum</taxon>
    </lineage>
</organism>
<dbReference type="EMBL" id="QPKB01000003">
    <property type="protein sequence ID" value="RWR79282.1"/>
    <property type="molecule type" value="Genomic_DNA"/>
</dbReference>
<comment type="similarity">
    <text evidence="1">Belongs to the UDP-glycosyltransferase family.</text>
</comment>
<keyword evidence="3" id="KW-1185">Reference proteome</keyword>
<gene>
    <name evidence="2" type="ORF">CKAN_00785200</name>
</gene>